<sequence>MDGDAERICKRCHGCQVVGDFRAPEPMQRTEPPSGPWKDVAIDLLGPLPSGENLLVISDNGAQFVSEEFEDFLTESGIQHRKSPPLWPQANGEVERENRTLLKSLKVAHVENKKWKDELNKFLLAYRTTPHSTTGVSPAFMMFGRELTTKLPELRPDKNILNESIRDRDWNKEVAGKEYADKHRQANQNPINPGEKVLLKNSKTSGKLDPKFETKPYIVQTKEGQELTVKSDEGVADKQTIPNDSVEFATALRNIRYLCPTLNWAVNFPKNTTTLVNTVITSSLIVVTIVVMLKRACNPARRVYDGTYATFF</sequence>
<dbReference type="Proteomes" id="UP001152795">
    <property type="component" value="Unassembled WGS sequence"/>
</dbReference>
<organism evidence="1 2">
    <name type="scientific">Paramuricea clavata</name>
    <name type="common">Red gorgonian</name>
    <name type="synonym">Violescent sea-whip</name>
    <dbReference type="NCBI Taxonomy" id="317549"/>
    <lineage>
        <taxon>Eukaryota</taxon>
        <taxon>Metazoa</taxon>
        <taxon>Cnidaria</taxon>
        <taxon>Anthozoa</taxon>
        <taxon>Octocorallia</taxon>
        <taxon>Malacalcyonacea</taxon>
        <taxon>Plexauridae</taxon>
        <taxon>Paramuricea</taxon>
    </lineage>
</organism>
<dbReference type="InterPro" id="IPR001584">
    <property type="entry name" value="Integrase_cat-core"/>
</dbReference>
<dbReference type="InterPro" id="IPR050951">
    <property type="entry name" value="Retrovirus_Pol_polyprotein"/>
</dbReference>
<accession>A0A7D9I1G9</accession>
<dbReference type="SUPFAM" id="SSF53098">
    <property type="entry name" value="Ribonuclease H-like"/>
    <property type="match status" value="1"/>
</dbReference>
<dbReference type="PROSITE" id="PS50994">
    <property type="entry name" value="INTEGRASE"/>
    <property type="match status" value="1"/>
</dbReference>
<name>A0A7D9I1G9_PARCT</name>
<protein>
    <submittedName>
        <fullName evidence="1">Neural cell adhesion molecule 1</fullName>
    </submittedName>
</protein>
<dbReference type="InterPro" id="IPR036397">
    <property type="entry name" value="RNaseH_sf"/>
</dbReference>
<dbReference type="PANTHER" id="PTHR37984:SF11">
    <property type="entry name" value="INTEGRASE CATALYTIC DOMAIN-CONTAINING PROTEIN"/>
    <property type="match status" value="1"/>
</dbReference>
<dbReference type="AlphaFoldDB" id="A0A7D9I1G9"/>
<dbReference type="OrthoDB" id="5982521at2759"/>
<keyword evidence="2" id="KW-1185">Reference proteome</keyword>
<dbReference type="Gene3D" id="3.30.420.10">
    <property type="entry name" value="Ribonuclease H-like superfamily/Ribonuclease H"/>
    <property type="match status" value="1"/>
</dbReference>
<reference evidence="1" key="1">
    <citation type="submission" date="2020-04" db="EMBL/GenBank/DDBJ databases">
        <authorList>
            <person name="Alioto T."/>
            <person name="Alioto T."/>
            <person name="Gomez Garrido J."/>
        </authorList>
    </citation>
    <scope>NUCLEOTIDE SEQUENCE</scope>
    <source>
        <strain evidence="1">A484AB</strain>
    </source>
</reference>
<evidence type="ECO:0000313" key="2">
    <source>
        <dbReference type="Proteomes" id="UP001152795"/>
    </source>
</evidence>
<dbReference type="InterPro" id="IPR012337">
    <property type="entry name" value="RNaseH-like_sf"/>
</dbReference>
<dbReference type="GO" id="GO:0003676">
    <property type="term" value="F:nucleic acid binding"/>
    <property type="evidence" value="ECO:0007669"/>
    <property type="project" value="InterPro"/>
</dbReference>
<gene>
    <name evidence="1" type="ORF">PACLA_8A043990</name>
</gene>
<proteinExistence type="predicted"/>
<evidence type="ECO:0000313" key="1">
    <source>
        <dbReference type="EMBL" id="CAB3999022.1"/>
    </source>
</evidence>
<dbReference type="GO" id="GO:0015074">
    <property type="term" value="P:DNA integration"/>
    <property type="evidence" value="ECO:0007669"/>
    <property type="project" value="InterPro"/>
</dbReference>
<comment type="caution">
    <text evidence="1">The sequence shown here is derived from an EMBL/GenBank/DDBJ whole genome shotgun (WGS) entry which is preliminary data.</text>
</comment>
<feature type="non-terminal residue" evidence="1">
    <location>
        <position position="1"/>
    </location>
</feature>
<dbReference type="PANTHER" id="PTHR37984">
    <property type="entry name" value="PROTEIN CBG26694"/>
    <property type="match status" value="1"/>
</dbReference>
<dbReference type="EMBL" id="CACRXK020003496">
    <property type="protein sequence ID" value="CAB3999022.1"/>
    <property type="molecule type" value="Genomic_DNA"/>
</dbReference>